<name>A0A0E9VUW8_ANGAN</name>
<reference evidence="1" key="2">
    <citation type="journal article" date="2015" name="Fish Shellfish Immunol.">
        <title>Early steps in the European eel (Anguilla anguilla)-Vibrio vulnificus interaction in the gills: Role of the RtxA13 toxin.</title>
        <authorList>
            <person name="Callol A."/>
            <person name="Pajuelo D."/>
            <person name="Ebbesson L."/>
            <person name="Teles M."/>
            <person name="MacKenzie S."/>
            <person name="Amaro C."/>
        </authorList>
    </citation>
    <scope>NUCLEOTIDE SEQUENCE</scope>
</reference>
<protein>
    <submittedName>
        <fullName evidence="1">Uncharacterized protein</fullName>
    </submittedName>
</protein>
<dbReference type="AlphaFoldDB" id="A0A0E9VUW8"/>
<dbReference type="EMBL" id="GBXM01026751">
    <property type="protein sequence ID" value="JAH81826.1"/>
    <property type="molecule type" value="Transcribed_RNA"/>
</dbReference>
<reference evidence="1" key="1">
    <citation type="submission" date="2014-11" db="EMBL/GenBank/DDBJ databases">
        <authorList>
            <person name="Amaro Gonzalez C."/>
        </authorList>
    </citation>
    <scope>NUCLEOTIDE SEQUENCE</scope>
</reference>
<sequence>MVLQLLPVNLIAGLWRNIECRCTLWTQKERFLIFYG</sequence>
<evidence type="ECO:0000313" key="1">
    <source>
        <dbReference type="EMBL" id="JAH81826.1"/>
    </source>
</evidence>
<proteinExistence type="predicted"/>
<accession>A0A0E9VUW8</accession>
<organism evidence="1">
    <name type="scientific">Anguilla anguilla</name>
    <name type="common">European freshwater eel</name>
    <name type="synonym">Muraena anguilla</name>
    <dbReference type="NCBI Taxonomy" id="7936"/>
    <lineage>
        <taxon>Eukaryota</taxon>
        <taxon>Metazoa</taxon>
        <taxon>Chordata</taxon>
        <taxon>Craniata</taxon>
        <taxon>Vertebrata</taxon>
        <taxon>Euteleostomi</taxon>
        <taxon>Actinopterygii</taxon>
        <taxon>Neopterygii</taxon>
        <taxon>Teleostei</taxon>
        <taxon>Anguilliformes</taxon>
        <taxon>Anguillidae</taxon>
        <taxon>Anguilla</taxon>
    </lineage>
</organism>